<accession>A0A255E4C8</accession>
<feature type="region of interest" description="Disordered" evidence="1">
    <location>
        <begin position="1"/>
        <end position="44"/>
    </location>
</feature>
<keyword evidence="3" id="KW-0808">Transferase</keyword>
<reference evidence="3 4" key="1">
    <citation type="submission" date="2017-07" db="EMBL/GenBank/DDBJ databases">
        <title>Draft whole genome sequences of clinical Proprionibacteriaceae strains.</title>
        <authorList>
            <person name="Bernier A.-M."/>
            <person name="Bernard K."/>
            <person name="Domingo M.-C."/>
        </authorList>
    </citation>
    <scope>NUCLEOTIDE SEQUENCE [LARGE SCALE GENOMIC DNA]</scope>
    <source>
        <strain evidence="3 4">NML 160184</strain>
    </source>
</reference>
<proteinExistence type="predicted"/>
<dbReference type="Pfam" id="PF03976">
    <property type="entry name" value="PPK2"/>
    <property type="match status" value="1"/>
</dbReference>
<comment type="caution">
    <text evidence="3">The sequence shown here is derived from an EMBL/GenBank/DDBJ whole genome shotgun (WGS) entry which is preliminary data.</text>
</comment>
<sequence length="291" mass="33086">MGSDRDEAQPTEPLRELLRAPQGKVDLSTIDPRGTAGYPGKGKKDVDDIVAELAPRLSDLQEQLYAAGRADEPDARSVLVILQGLDTSGKGGVIRHAMGLVDPQGIALRAFKQPTKEELSHHFLWRIRKALPEPGMIGVFDRSQYEDVLAVRVLELVPESEWRPRFEEINAFEAKLIESGTTVIKCFLHISSDEQKERLAERLDRPDKYWKYSPGDIDTRAQWSAYVEAYEEAIEQCNTEAAPWFIVPSDRKWYRNWAVAQLLREHLEAMDLSWPEADFDVETEKKRLAAT</sequence>
<feature type="compositionally biased region" description="Basic and acidic residues" evidence="1">
    <location>
        <begin position="1"/>
        <end position="18"/>
    </location>
</feature>
<evidence type="ECO:0000313" key="4">
    <source>
        <dbReference type="Proteomes" id="UP000216533"/>
    </source>
</evidence>
<gene>
    <name evidence="3" type="ORF">CGZ92_08615</name>
</gene>
<dbReference type="InterPro" id="IPR022488">
    <property type="entry name" value="PPK2-related"/>
</dbReference>
<dbReference type="AlphaFoldDB" id="A0A255E4C8"/>
<dbReference type="SUPFAM" id="SSF52540">
    <property type="entry name" value="P-loop containing nucleoside triphosphate hydrolases"/>
    <property type="match status" value="1"/>
</dbReference>
<dbReference type="NCBIfam" id="TIGR03709">
    <property type="entry name" value="PPK2_rel_1"/>
    <property type="match status" value="1"/>
</dbReference>
<feature type="domain" description="Polyphosphate kinase-2-related" evidence="2">
    <location>
        <begin position="56"/>
        <end position="271"/>
    </location>
</feature>
<evidence type="ECO:0000259" key="2">
    <source>
        <dbReference type="Pfam" id="PF03976"/>
    </source>
</evidence>
<dbReference type="GO" id="GO:0016776">
    <property type="term" value="F:phosphotransferase activity, phosphate group as acceptor"/>
    <property type="evidence" value="ECO:0007669"/>
    <property type="project" value="InterPro"/>
</dbReference>
<dbReference type="PANTHER" id="PTHR34383:SF3">
    <property type="entry name" value="POLYPHOSPHATE:AMP PHOSPHOTRANSFERASE"/>
    <property type="match status" value="1"/>
</dbReference>
<dbReference type="Proteomes" id="UP000216533">
    <property type="component" value="Unassembled WGS sequence"/>
</dbReference>
<name>A0A255E4C8_9ACTN</name>
<evidence type="ECO:0000256" key="1">
    <source>
        <dbReference type="SAM" id="MobiDB-lite"/>
    </source>
</evidence>
<dbReference type="Gene3D" id="3.40.50.300">
    <property type="entry name" value="P-loop containing nucleotide triphosphate hydrolases"/>
    <property type="match status" value="1"/>
</dbReference>
<dbReference type="PANTHER" id="PTHR34383">
    <property type="entry name" value="POLYPHOSPHATE:AMP PHOSPHOTRANSFERASE-RELATED"/>
    <property type="match status" value="1"/>
</dbReference>
<organism evidence="3 4">
    <name type="scientific">Parenemella sanctibonifatiensis</name>
    <dbReference type="NCBI Taxonomy" id="2016505"/>
    <lineage>
        <taxon>Bacteria</taxon>
        <taxon>Bacillati</taxon>
        <taxon>Actinomycetota</taxon>
        <taxon>Actinomycetes</taxon>
        <taxon>Propionibacteriales</taxon>
        <taxon>Propionibacteriaceae</taxon>
        <taxon>Parenemella</taxon>
    </lineage>
</organism>
<dbReference type="RefSeq" id="WP_094450972.1">
    <property type="nucleotide sequence ID" value="NZ_NMVI01000018.1"/>
</dbReference>
<dbReference type="EMBL" id="NMVI01000018">
    <property type="protein sequence ID" value="OYN86404.1"/>
    <property type="molecule type" value="Genomic_DNA"/>
</dbReference>
<dbReference type="GO" id="GO:0006797">
    <property type="term" value="P:polyphosphate metabolic process"/>
    <property type="evidence" value="ECO:0007669"/>
    <property type="project" value="InterPro"/>
</dbReference>
<protein>
    <submittedName>
        <fullName evidence="3">Phosphate--nucleotide phosphotransferase</fullName>
    </submittedName>
</protein>
<dbReference type="InterPro" id="IPR027417">
    <property type="entry name" value="P-loop_NTPase"/>
</dbReference>
<evidence type="ECO:0000313" key="3">
    <source>
        <dbReference type="EMBL" id="OYN86404.1"/>
    </source>
</evidence>
<dbReference type="InterPro" id="IPR022300">
    <property type="entry name" value="PPK2-rel_1"/>
</dbReference>